<evidence type="ECO:0000313" key="1">
    <source>
        <dbReference type="EMBL" id="KFD71496.1"/>
    </source>
</evidence>
<sequence length="212" mass="23337">MPDGMLRKNRLRKQNAAGACYMLFRKVLQGVDQQINSLLFSAAKLYHWGVPSKDGYDLVGTCISGMRQEGCVCTALGSFKTTGKRKVLAKGSCVRVNELRVSNALPGFACTCVVQLAPGFLGTCGVEINDSTPNGSFWLARRELASPELPSGRLPSILNSSAEQLSLKDVFSFFRLRYGRDSYLCGKEKETRADKRRLPVLPQKTATFVKDC</sequence>
<name>A0A085NPV0_9BILA</name>
<proteinExistence type="predicted"/>
<dbReference type="Proteomes" id="UP000030758">
    <property type="component" value="Unassembled WGS sequence"/>
</dbReference>
<dbReference type="AlphaFoldDB" id="A0A085NPV0"/>
<accession>A0A085NPV0</accession>
<protein>
    <submittedName>
        <fullName evidence="1">Uncharacterized protein</fullName>
    </submittedName>
</protein>
<reference evidence="1" key="1">
    <citation type="journal article" date="2014" name="Nat. Genet.">
        <title>Genome and transcriptome of the porcine whipworm Trichuris suis.</title>
        <authorList>
            <person name="Jex A.R."/>
            <person name="Nejsum P."/>
            <person name="Schwarz E.M."/>
            <person name="Hu L."/>
            <person name="Young N.D."/>
            <person name="Hall R.S."/>
            <person name="Korhonen P.K."/>
            <person name="Liao S."/>
            <person name="Thamsborg S."/>
            <person name="Xia J."/>
            <person name="Xu P."/>
            <person name="Wang S."/>
            <person name="Scheerlinck J.P."/>
            <person name="Hofmann A."/>
            <person name="Sternberg P.W."/>
            <person name="Wang J."/>
            <person name="Gasser R.B."/>
        </authorList>
    </citation>
    <scope>NUCLEOTIDE SEQUENCE [LARGE SCALE GENOMIC DNA]</scope>
    <source>
        <strain evidence="1">DCEP-RM93F</strain>
    </source>
</reference>
<organism evidence="1">
    <name type="scientific">Trichuris suis</name>
    <name type="common">pig whipworm</name>
    <dbReference type="NCBI Taxonomy" id="68888"/>
    <lineage>
        <taxon>Eukaryota</taxon>
        <taxon>Metazoa</taxon>
        <taxon>Ecdysozoa</taxon>
        <taxon>Nematoda</taxon>
        <taxon>Enoplea</taxon>
        <taxon>Dorylaimia</taxon>
        <taxon>Trichinellida</taxon>
        <taxon>Trichuridae</taxon>
        <taxon>Trichuris</taxon>
    </lineage>
</organism>
<dbReference type="EMBL" id="KL367482">
    <property type="protein sequence ID" value="KFD71496.1"/>
    <property type="molecule type" value="Genomic_DNA"/>
</dbReference>
<gene>
    <name evidence="1" type="ORF">M514_06365</name>
</gene>